<accession>A0A4C1SQ00</accession>
<reference evidence="1 2" key="1">
    <citation type="journal article" date="2019" name="Commun. Biol.">
        <title>The bagworm genome reveals a unique fibroin gene that provides high tensile strength.</title>
        <authorList>
            <person name="Kono N."/>
            <person name="Nakamura H."/>
            <person name="Ohtoshi R."/>
            <person name="Tomita M."/>
            <person name="Numata K."/>
            <person name="Arakawa K."/>
        </authorList>
    </citation>
    <scope>NUCLEOTIDE SEQUENCE [LARGE SCALE GENOMIC DNA]</scope>
</reference>
<comment type="caution">
    <text evidence="1">The sequence shown here is derived from an EMBL/GenBank/DDBJ whole genome shotgun (WGS) entry which is preliminary data.</text>
</comment>
<gene>
    <name evidence="1" type="ORF">EVAR_6456_1</name>
</gene>
<evidence type="ECO:0000313" key="1">
    <source>
        <dbReference type="EMBL" id="GBP04202.1"/>
    </source>
</evidence>
<sequence>MATLPRLKCVQLICAGGSYGSSINCKRSGASVAVVLRPPLVKLVRQLKKSEQRNPVLHFAHTPQEFVFQSNCGGKIRSADLRGGAEIVVTQYLETNTSPLKREIEKASAYF</sequence>
<proteinExistence type="predicted"/>
<dbReference type="Proteomes" id="UP000299102">
    <property type="component" value="Unassembled WGS sequence"/>
</dbReference>
<dbReference type="AlphaFoldDB" id="A0A4C1SQ00"/>
<name>A0A4C1SQ00_EUMVA</name>
<protein>
    <submittedName>
        <fullName evidence="1">Uncharacterized protein</fullName>
    </submittedName>
</protein>
<dbReference type="EMBL" id="BGZK01000013">
    <property type="protein sequence ID" value="GBP04202.1"/>
    <property type="molecule type" value="Genomic_DNA"/>
</dbReference>
<evidence type="ECO:0000313" key="2">
    <source>
        <dbReference type="Proteomes" id="UP000299102"/>
    </source>
</evidence>
<keyword evidence="2" id="KW-1185">Reference proteome</keyword>
<organism evidence="1 2">
    <name type="scientific">Eumeta variegata</name>
    <name type="common">Bagworm moth</name>
    <name type="synonym">Eumeta japonica</name>
    <dbReference type="NCBI Taxonomy" id="151549"/>
    <lineage>
        <taxon>Eukaryota</taxon>
        <taxon>Metazoa</taxon>
        <taxon>Ecdysozoa</taxon>
        <taxon>Arthropoda</taxon>
        <taxon>Hexapoda</taxon>
        <taxon>Insecta</taxon>
        <taxon>Pterygota</taxon>
        <taxon>Neoptera</taxon>
        <taxon>Endopterygota</taxon>
        <taxon>Lepidoptera</taxon>
        <taxon>Glossata</taxon>
        <taxon>Ditrysia</taxon>
        <taxon>Tineoidea</taxon>
        <taxon>Psychidae</taxon>
        <taxon>Oiketicinae</taxon>
        <taxon>Eumeta</taxon>
    </lineage>
</organism>